<dbReference type="SUPFAM" id="SSF52540">
    <property type="entry name" value="P-loop containing nucleoside triphosphate hydrolases"/>
    <property type="match status" value="1"/>
</dbReference>
<evidence type="ECO:0000256" key="1">
    <source>
        <dbReference type="ARBA" id="ARBA00022737"/>
    </source>
</evidence>
<evidence type="ECO:0000313" key="3">
    <source>
        <dbReference type="EMBL" id="CUS09922.1"/>
    </source>
</evidence>
<protein>
    <recommendedName>
        <fullName evidence="2">Nephrocystin 3-like N-terminal domain-containing protein</fullName>
    </recommendedName>
</protein>
<proteinExistence type="predicted"/>
<organism evidence="3 4">
    <name type="scientific">Tuber aestivum</name>
    <name type="common">summer truffle</name>
    <dbReference type="NCBI Taxonomy" id="59557"/>
    <lineage>
        <taxon>Eukaryota</taxon>
        <taxon>Fungi</taxon>
        <taxon>Dikarya</taxon>
        <taxon>Ascomycota</taxon>
        <taxon>Pezizomycotina</taxon>
        <taxon>Pezizomycetes</taxon>
        <taxon>Pezizales</taxon>
        <taxon>Tuberaceae</taxon>
        <taxon>Tuber</taxon>
    </lineage>
</organism>
<evidence type="ECO:0000259" key="2">
    <source>
        <dbReference type="Pfam" id="PF24883"/>
    </source>
</evidence>
<dbReference type="Proteomes" id="UP001412239">
    <property type="component" value="Unassembled WGS sequence"/>
</dbReference>
<evidence type="ECO:0000313" key="4">
    <source>
        <dbReference type="Proteomes" id="UP001412239"/>
    </source>
</evidence>
<dbReference type="InterPro" id="IPR027417">
    <property type="entry name" value="P-loop_NTPase"/>
</dbReference>
<dbReference type="Pfam" id="PF24883">
    <property type="entry name" value="NPHP3_N"/>
    <property type="match status" value="1"/>
</dbReference>
<feature type="domain" description="Nephrocystin 3-like N-terminal" evidence="2">
    <location>
        <begin position="78"/>
        <end position="244"/>
    </location>
</feature>
<gene>
    <name evidence="3" type="ORF">GSTUAT00005966001</name>
</gene>
<reference evidence="3" key="1">
    <citation type="submission" date="2015-10" db="EMBL/GenBank/DDBJ databases">
        <authorList>
            <person name="Regsiter A."/>
            <person name="william w."/>
        </authorList>
    </citation>
    <scope>NUCLEOTIDE SEQUENCE</scope>
    <source>
        <strain evidence="3">Montdore</strain>
    </source>
</reference>
<dbReference type="EMBL" id="LN891063">
    <property type="protein sequence ID" value="CUS09922.1"/>
    <property type="molecule type" value="Genomic_DNA"/>
</dbReference>
<name>A0A292PQL1_9PEZI</name>
<dbReference type="PANTHER" id="PTHR10039">
    <property type="entry name" value="AMELOGENIN"/>
    <property type="match status" value="1"/>
</dbReference>
<keyword evidence="4" id="KW-1185">Reference proteome</keyword>
<dbReference type="AlphaFoldDB" id="A0A292PQL1"/>
<accession>A0A292PQL1</accession>
<dbReference type="Gene3D" id="3.40.50.300">
    <property type="entry name" value="P-loop containing nucleotide triphosphate hydrolases"/>
    <property type="match status" value="1"/>
</dbReference>
<sequence length="422" mass="46905">MVLATQVFNPGNSDGDNMDCGNTIAAGVAGNTGGGACIVGCTTPTQQSGVAEGEILKWISPPELLDRHQDVQQCRFEGVGTWLLQTREFNEWAYGSADPTLFCYGDPGVGKTCISSLVIDTLCPRVGQNFRVLYLYCHYPTYKKLSAADLIAGLLKKAMTGLDGIPEEVSREFEKSKHYEGGRRRPLLLDVVNMLYAVLTSFERAFICIDALDECPSGQRIELLNSLETLIRQPSKTRLFLTGRPLIHREIEQYLSKSAQIVSIKPNEGDIKEYITQRLDRDPNPDEMNSQLRTDIMRILPHKVSGIFLLAFLKMNAILEAVNVHERKARLLAMEDSPELQREYSKTLHRIVEQGSNKPKLALTVLMWLGYSKRPLHADELSHALAIKKGSRSTNPENIPSARALSDCCLGLVIVDKEASTI</sequence>
<dbReference type="PANTHER" id="PTHR10039:SF16">
    <property type="entry name" value="GPI INOSITOL-DEACYLASE"/>
    <property type="match status" value="1"/>
</dbReference>
<feature type="non-terminal residue" evidence="3">
    <location>
        <position position="422"/>
    </location>
</feature>
<keyword evidence="1" id="KW-0677">Repeat</keyword>
<dbReference type="InterPro" id="IPR056884">
    <property type="entry name" value="NPHP3-like_N"/>
</dbReference>